<feature type="transmembrane region" description="Helical" evidence="1">
    <location>
        <begin position="20"/>
        <end position="48"/>
    </location>
</feature>
<proteinExistence type="predicted"/>
<name>A0A0R1JPU4_9LACO</name>
<dbReference type="AlphaFoldDB" id="A0A0R1JPU4"/>
<organism evidence="2 3">
    <name type="scientific">Levilactobacillus namurensis DSM 19117</name>
    <dbReference type="NCBI Taxonomy" id="1423773"/>
    <lineage>
        <taxon>Bacteria</taxon>
        <taxon>Bacillati</taxon>
        <taxon>Bacillota</taxon>
        <taxon>Bacilli</taxon>
        <taxon>Lactobacillales</taxon>
        <taxon>Lactobacillaceae</taxon>
        <taxon>Levilactobacillus</taxon>
    </lineage>
</organism>
<keyword evidence="3" id="KW-1185">Reference proteome</keyword>
<evidence type="ECO:0000256" key="1">
    <source>
        <dbReference type="SAM" id="Phobius"/>
    </source>
</evidence>
<reference evidence="2 3" key="1">
    <citation type="journal article" date="2015" name="Genome Announc.">
        <title>Expanding the biotechnology potential of lactobacilli through comparative genomics of 213 strains and associated genera.</title>
        <authorList>
            <person name="Sun Z."/>
            <person name="Harris H.M."/>
            <person name="McCann A."/>
            <person name="Guo C."/>
            <person name="Argimon S."/>
            <person name="Zhang W."/>
            <person name="Yang X."/>
            <person name="Jeffery I.B."/>
            <person name="Cooney J.C."/>
            <person name="Kagawa T.F."/>
            <person name="Liu W."/>
            <person name="Song Y."/>
            <person name="Salvetti E."/>
            <person name="Wrobel A."/>
            <person name="Rasinkangas P."/>
            <person name="Parkhill J."/>
            <person name="Rea M.C."/>
            <person name="O'Sullivan O."/>
            <person name="Ritari J."/>
            <person name="Douillard F.P."/>
            <person name="Paul Ross R."/>
            <person name="Yang R."/>
            <person name="Briner A.E."/>
            <person name="Felis G.E."/>
            <person name="de Vos W.M."/>
            <person name="Barrangou R."/>
            <person name="Klaenhammer T.R."/>
            <person name="Caufield P.W."/>
            <person name="Cui Y."/>
            <person name="Zhang H."/>
            <person name="O'Toole P.W."/>
        </authorList>
    </citation>
    <scope>NUCLEOTIDE SEQUENCE [LARGE SCALE GENOMIC DNA]</scope>
    <source>
        <strain evidence="2 3">DSM 19117</strain>
    </source>
</reference>
<keyword evidence="1" id="KW-0472">Membrane</keyword>
<evidence type="ECO:0000313" key="2">
    <source>
        <dbReference type="EMBL" id="KRK73115.1"/>
    </source>
</evidence>
<dbReference type="PATRIC" id="fig|1423773.3.peg.887"/>
<gene>
    <name evidence="2" type="ORF">FD30_GL000862</name>
</gene>
<accession>A0A0R1JPU4</accession>
<evidence type="ECO:0000313" key="3">
    <source>
        <dbReference type="Proteomes" id="UP000051162"/>
    </source>
</evidence>
<keyword evidence="1" id="KW-0812">Transmembrane</keyword>
<dbReference type="RefSeq" id="WP_156652561.1">
    <property type="nucleotide sequence ID" value="NZ_AZDT01000063.1"/>
</dbReference>
<dbReference type="EMBL" id="AZDT01000063">
    <property type="protein sequence ID" value="KRK73115.1"/>
    <property type="molecule type" value="Genomic_DNA"/>
</dbReference>
<protein>
    <submittedName>
        <fullName evidence="2">Uncharacterized protein</fullName>
    </submittedName>
</protein>
<keyword evidence="1" id="KW-1133">Transmembrane helix</keyword>
<dbReference type="Proteomes" id="UP000051162">
    <property type="component" value="Unassembled WGS sequence"/>
</dbReference>
<sequence>MIKWLHWYQRNPVGISLVMVIGWELLLGMSLWNVGLLALVGFFLWLAVKPGPH</sequence>
<comment type="caution">
    <text evidence="2">The sequence shown here is derived from an EMBL/GenBank/DDBJ whole genome shotgun (WGS) entry which is preliminary data.</text>
</comment>
<dbReference type="GeneID" id="84783824"/>